<dbReference type="RefSeq" id="WP_111061979.1">
    <property type="nucleotide sequence ID" value="NZ_JBHUCU010000002.1"/>
</dbReference>
<organism evidence="2 3">
    <name type="scientific">Putridiphycobacter roseus</name>
    <dbReference type="NCBI Taxonomy" id="2219161"/>
    <lineage>
        <taxon>Bacteria</taxon>
        <taxon>Pseudomonadati</taxon>
        <taxon>Bacteroidota</taxon>
        <taxon>Flavobacteriia</taxon>
        <taxon>Flavobacteriales</taxon>
        <taxon>Crocinitomicaceae</taxon>
        <taxon>Putridiphycobacter</taxon>
    </lineage>
</organism>
<dbReference type="Gene3D" id="2.60.40.10">
    <property type="entry name" value="Immunoglobulins"/>
    <property type="match status" value="2"/>
</dbReference>
<dbReference type="PROSITE" id="PS50093">
    <property type="entry name" value="PKD"/>
    <property type="match status" value="1"/>
</dbReference>
<evidence type="ECO:0000313" key="3">
    <source>
        <dbReference type="Proteomes" id="UP000249248"/>
    </source>
</evidence>
<keyword evidence="3" id="KW-1185">Reference proteome</keyword>
<dbReference type="OrthoDB" id="9792152at2"/>
<reference evidence="2 3" key="1">
    <citation type="submission" date="2018-06" db="EMBL/GenBank/DDBJ databases">
        <title>The draft genome sequence of Crocinitomix sp. SM1701.</title>
        <authorList>
            <person name="Zhang X."/>
        </authorList>
    </citation>
    <scope>NUCLEOTIDE SEQUENCE [LARGE SCALE GENOMIC DNA]</scope>
    <source>
        <strain evidence="2 3">SM1701</strain>
    </source>
</reference>
<gene>
    <name evidence="2" type="ORF">DNU06_04210</name>
</gene>
<dbReference type="Pfam" id="PF13585">
    <property type="entry name" value="CHU_C"/>
    <property type="match status" value="1"/>
</dbReference>
<name>A0A2W1NT15_9FLAO</name>
<dbReference type="EMBL" id="QKSB01000002">
    <property type="protein sequence ID" value="PZE17828.1"/>
    <property type="molecule type" value="Genomic_DNA"/>
</dbReference>
<sequence>MKSLKFAIFSILFLFIGGNYAFASHVSGGNISYVYTGLPNTYTFTLSLYRDCSGAAAPTQNGSAAPNLNFSSDCGGFKLEAAPNFLVEEISAVDTSQCPGTTVCQGGNIPGMQLYQYQVTVTLDPPCDAWTVSYTLNARNGSVNSNGGSFYVETILNTSSFPTNSSPSLQWTANNGFDPIPYGCINSPKFYALNVVELDGDSLVFSLINPQSGPGNLIPFSSPAYTVGAPIPLMNLDPNTGLMSFTANIAGNYVVTILIEEFDVNGNLIGSMMHDFQFVVEICTNNSPVAPNSVVNYSSINTNANLDTINNIISMCAGDAFCFDLTFTDPDGDEIQLYSNVLDILPNATFTTNSTSLDTITGTVCWTYQPGYSGSIINITANELICIPGSATFSIELDIPPALNLSPDDSICGNQTAQILASGQGPLTWSVLSGDPMVIGGNFSCQNCTNPVATPTITTTYLLEDASSCFLTDTVTIKVADNYGDIHADIFTPDTSICLWDCVDVDGFAEEDYTGSYTYPWSPTCNTFYAAGQQNARCSLFVVAQGGLPTILPGSIAEVCITITQGNVNDIDVYLNAPGGFGQFPLTLSNGGTSSNYNNTCFRVGATTPISGPSGFAPFPTPLGGWLPDGGPLETALVGAPVQGFWSIEVDHNNATNSPGTISSWTIEFIEPFSFPIAASFFAWDNQDGMPATSSIDPTVCPQVGGQYVLTAYNIDYCFTTDTININLHPLPDAGNDTTVQVCLETGMIDLFDYLGGTPLNVGTWEDVNGNPVNPLINSNNVLDSLPYLYVAESVNGCLDSAYLTVDIIEVIIDNTTTLDASCFTFCDGEITTISSNATHYGIDNGPLVTVNVFDSLCQGIYDMQAYYELPDGAFCSANAPGITIGEPDKLIIDSYIATGSNGNELVVTNPHLPNANYSITLCKENKLTSSAVGLGGNPAGIYAFNWYMDNNFAGSGTPFIAQSNQDGQAYVVLNDGICPADTAFYSILHPADLVPVLKTSANGCIDLDVQFTDNTVQVPGVNYSITWEISNGHSLYIGQNLSGNQALNYTFYDAGIYDVTMILKSSDACVYTTQYPSEIEAYGPPKVAFTPSPSQISVYEPMANMVNLTSGGLDNSYAWKFGSLSSLPNGTDEFEPTISYPDGIPGKYPIELTATNDKNCSATAYGELQIINDVNIFAPNAFTPEGNNYNDNWRVFISGIDIYDFKLTIYNRYGEIVWQSYDSEATWNGTYGNNGEYVLDGTYPWIVTAKDAIDDTVYEFKGAVNILK</sequence>
<dbReference type="Proteomes" id="UP000249248">
    <property type="component" value="Unassembled WGS sequence"/>
</dbReference>
<evidence type="ECO:0000313" key="2">
    <source>
        <dbReference type="EMBL" id="PZE17828.1"/>
    </source>
</evidence>
<dbReference type="Gene3D" id="2.60.120.260">
    <property type="entry name" value="Galactose-binding domain-like"/>
    <property type="match status" value="1"/>
</dbReference>
<dbReference type="SUPFAM" id="SSF49299">
    <property type="entry name" value="PKD domain"/>
    <property type="match status" value="2"/>
</dbReference>
<comment type="caution">
    <text evidence="2">The sequence shown here is derived from an EMBL/GenBank/DDBJ whole genome shotgun (WGS) entry which is preliminary data.</text>
</comment>
<dbReference type="InterPro" id="IPR013783">
    <property type="entry name" value="Ig-like_fold"/>
</dbReference>
<dbReference type="InterPro" id="IPR026341">
    <property type="entry name" value="T9SS_type_B"/>
</dbReference>
<evidence type="ECO:0000259" key="1">
    <source>
        <dbReference type="PROSITE" id="PS50093"/>
    </source>
</evidence>
<protein>
    <recommendedName>
        <fullName evidence="1">PKD domain-containing protein</fullName>
    </recommendedName>
</protein>
<feature type="domain" description="PKD" evidence="1">
    <location>
        <begin position="1117"/>
        <end position="1165"/>
    </location>
</feature>
<proteinExistence type="predicted"/>
<dbReference type="InterPro" id="IPR035986">
    <property type="entry name" value="PKD_dom_sf"/>
</dbReference>
<dbReference type="NCBIfam" id="TIGR04131">
    <property type="entry name" value="Bac_Flav_CTERM"/>
    <property type="match status" value="1"/>
</dbReference>
<dbReference type="InterPro" id="IPR000601">
    <property type="entry name" value="PKD_dom"/>
</dbReference>
<dbReference type="AlphaFoldDB" id="A0A2W1NT15"/>
<accession>A0A2W1NT15</accession>